<dbReference type="AlphaFoldDB" id="A0A7C8IVD4"/>
<dbReference type="SUPFAM" id="SSF111331">
    <property type="entry name" value="NAD kinase/diacylglycerol kinase-like"/>
    <property type="match status" value="1"/>
</dbReference>
<evidence type="ECO:0000313" key="9">
    <source>
        <dbReference type="Proteomes" id="UP000481858"/>
    </source>
</evidence>
<dbReference type="InterPro" id="IPR002504">
    <property type="entry name" value="NADK"/>
</dbReference>
<sequence length="473" mass="51685">MLHSSVLARFGLLHRGLYIRQAKVPSSSQPLARPFSATVCLREIRDVAQLPPRVQPKYKGSSTSSLLSLQWPEPPRNVLIIPKFHAPQVTSSAVTFAKYVHNEYPNVNFVFERRVAAQVHESLPFPIYTADPSALHDKIDLVTTLGGDGTILRAASLFSLHSSVPPMLSFSMGSLGFLGEWKFEEYKRAWRQVYMSGSRVAVTDLQDPHTQAAVNRPSDDEEGLPLHDAWSHIRGKSMGHTRSSKVLLRHRLKVGVYDADGVNINGQLMPTSTAEPQQLLPPTPPELQTPTKRGEPMTKAFHAINELVIHRGPNPHLAIIDIYVNGRFLTEAVADGILVSTPTGSTAYSLSAGGSIMHPLVKTLLITPICARSLSFRPLGLPLNSRVVLKLSEKNRGRELEVSIDGKRKTGVTIGMEIRVEGEMVGRTPNGGWAGGVPCVIRSPANGNSAEDDDGWVGGLNGLLKFNYPFGDT</sequence>
<evidence type="ECO:0000256" key="4">
    <source>
        <dbReference type="ARBA" id="ARBA00022777"/>
    </source>
</evidence>
<dbReference type="InterPro" id="IPR017437">
    <property type="entry name" value="ATP-NAD_kinase_PpnK-typ_C"/>
</dbReference>
<dbReference type="Gene3D" id="2.60.200.30">
    <property type="entry name" value="Probable inorganic polyphosphate/atp-NAD kinase, domain 2"/>
    <property type="match status" value="1"/>
</dbReference>
<dbReference type="Pfam" id="PF01513">
    <property type="entry name" value="NAD_kinase"/>
    <property type="match status" value="1"/>
</dbReference>
<gene>
    <name evidence="8" type="ORF">GQX73_g247</name>
</gene>
<dbReference type="EMBL" id="WUBL01000002">
    <property type="protein sequence ID" value="KAF2973241.1"/>
    <property type="molecule type" value="Genomic_DNA"/>
</dbReference>
<evidence type="ECO:0000256" key="5">
    <source>
        <dbReference type="ARBA" id="ARBA00022840"/>
    </source>
</evidence>
<protein>
    <submittedName>
        <fullName evidence="8">Uncharacterized protein</fullName>
    </submittedName>
</protein>
<dbReference type="Pfam" id="PF20143">
    <property type="entry name" value="NAD_kinase_C"/>
    <property type="match status" value="1"/>
</dbReference>
<dbReference type="GO" id="GO:0006741">
    <property type="term" value="P:NADP+ biosynthetic process"/>
    <property type="evidence" value="ECO:0007669"/>
    <property type="project" value="InterPro"/>
</dbReference>
<dbReference type="PANTHER" id="PTHR20275">
    <property type="entry name" value="NAD KINASE"/>
    <property type="match status" value="1"/>
</dbReference>
<comment type="caution">
    <text evidence="8">The sequence shown here is derived from an EMBL/GenBank/DDBJ whole genome shotgun (WGS) entry which is preliminary data.</text>
</comment>
<keyword evidence="7" id="KW-0520">NAD</keyword>
<keyword evidence="3" id="KW-0547">Nucleotide-binding</keyword>
<dbReference type="OrthoDB" id="24581at2759"/>
<dbReference type="Proteomes" id="UP000481858">
    <property type="component" value="Unassembled WGS sequence"/>
</dbReference>
<accession>A0A7C8IVD4</accession>
<name>A0A7C8IVD4_9PEZI</name>
<comment type="similarity">
    <text evidence="1">Belongs to the NAD kinase family.</text>
</comment>
<dbReference type="PANTHER" id="PTHR20275:SF26">
    <property type="entry name" value="NADH KINASE POS5, MITOCHONDRIAL"/>
    <property type="match status" value="1"/>
</dbReference>
<dbReference type="GO" id="GO:0005524">
    <property type="term" value="F:ATP binding"/>
    <property type="evidence" value="ECO:0007669"/>
    <property type="project" value="UniProtKB-KW"/>
</dbReference>
<dbReference type="InterPro" id="IPR017438">
    <property type="entry name" value="ATP-NAD_kinase_N"/>
</dbReference>
<dbReference type="GO" id="GO:0003951">
    <property type="term" value="F:NAD+ kinase activity"/>
    <property type="evidence" value="ECO:0007669"/>
    <property type="project" value="InterPro"/>
</dbReference>
<dbReference type="GO" id="GO:0019674">
    <property type="term" value="P:NAD+ metabolic process"/>
    <property type="evidence" value="ECO:0007669"/>
    <property type="project" value="InterPro"/>
</dbReference>
<evidence type="ECO:0000256" key="2">
    <source>
        <dbReference type="ARBA" id="ARBA00022679"/>
    </source>
</evidence>
<evidence type="ECO:0000313" key="8">
    <source>
        <dbReference type="EMBL" id="KAF2973241.1"/>
    </source>
</evidence>
<evidence type="ECO:0000256" key="6">
    <source>
        <dbReference type="ARBA" id="ARBA00022857"/>
    </source>
</evidence>
<dbReference type="InterPro" id="IPR016064">
    <property type="entry name" value="NAD/diacylglycerol_kinase_sf"/>
</dbReference>
<evidence type="ECO:0000256" key="1">
    <source>
        <dbReference type="ARBA" id="ARBA00010995"/>
    </source>
</evidence>
<keyword evidence="9" id="KW-1185">Reference proteome</keyword>
<dbReference type="FunFam" id="3.40.50.10330:FF:000033">
    <property type="entry name" value="NADH kinase, variant 3"/>
    <property type="match status" value="1"/>
</dbReference>
<reference evidence="8 9" key="1">
    <citation type="submission" date="2019-12" db="EMBL/GenBank/DDBJ databases">
        <title>Draft genome sequence of the ascomycete Xylaria multiplex DSM 110363.</title>
        <authorList>
            <person name="Buettner E."/>
            <person name="Kellner H."/>
        </authorList>
    </citation>
    <scope>NUCLEOTIDE SEQUENCE [LARGE SCALE GENOMIC DNA]</scope>
    <source>
        <strain evidence="8 9">DSM 110363</strain>
    </source>
</reference>
<dbReference type="FunCoup" id="A0A7C8IVD4">
    <property type="interactions" value="10"/>
</dbReference>
<keyword evidence="4" id="KW-0418">Kinase</keyword>
<evidence type="ECO:0000256" key="7">
    <source>
        <dbReference type="ARBA" id="ARBA00023027"/>
    </source>
</evidence>
<dbReference type="InParanoid" id="A0A7C8IVD4"/>
<dbReference type="FunFam" id="2.60.200.30:FF:000009">
    <property type="entry name" value="Poly(P)/ATP NAD kinase"/>
    <property type="match status" value="1"/>
</dbReference>
<organism evidence="8 9">
    <name type="scientific">Xylaria multiplex</name>
    <dbReference type="NCBI Taxonomy" id="323545"/>
    <lineage>
        <taxon>Eukaryota</taxon>
        <taxon>Fungi</taxon>
        <taxon>Dikarya</taxon>
        <taxon>Ascomycota</taxon>
        <taxon>Pezizomycotina</taxon>
        <taxon>Sordariomycetes</taxon>
        <taxon>Xylariomycetidae</taxon>
        <taxon>Xylariales</taxon>
        <taxon>Xylariaceae</taxon>
        <taxon>Xylaria</taxon>
    </lineage>
</organism>
<keyword evidence="6" id="KW-0521">NADP</keyword>
<dbReference type="Gene3D" id="3.40.50.10330">
    <property type="entry name" value="Probable inorganic polyphosphate/atp-NAD kinase, domain 1"/>
    <property type="match status" value="1"/>
</dbReference>
<evidence type="ECO:0000256" key="3">
    <source>
        <dbReference type="ARBA" id="ARBA00022741"/>
    </source>
</evidence>
<keyword evidence="2" id="KW-0808">Transferase</keyword>
<proteinExistence type="inferred from homology"/>
<dbReference type="HAMAP" id="MF_00361">
    <property type="entry name" value="NAD_kinase"/>
    <property type="match status" value="1"/>
</dbReference>
<keyword evidence="5" id="KW-0067">ATP-binding</keyword>